<evidence type="ECO:0000256" key="3">
    <source>
        <dbReference type="ARBA" id="ARBA00022989"/>
    </source>
</evidence>
<accession>A0A1J5UDC6</accession>
<feature type="transmembrane region" description="Helical" evidence="5">
    <location>
        <begin position="59"/>
        <end position="81"/>
    </location>
</feature>
<protein>
    <recommendedName>
        <fullName evidence="8">Cystinosin</fullName>
    </recommendedName>
</protein>
<comment type="caution">
    <text evidence="6">The sequence shown here is derived from an EMBL/GenBank/DDBJ whole genome shotgun (WGS) entry which is preliminary data.</text>
</comment>
<name>A0A1J5UDC6_9ARCH</name>
<keyword evidence="4 5" id="KW-0472">Membrane</keyword>
<keyword evidence="3 5" id="KW-1133">Transmembrane helix</keyword>
<evidence type="ECO:0008006" key="8">
    <source>
        <dbReference type="Google" id="ProtNLM"/>
    </source>
</evidence>
<feature type="transmembrane region" description="Helical" evidence="5">
    <location>
        <begin position="6"/>
        <end position="23"/>
    </location>
</feature>
<feature type="transmembrane region" description="Helical" evidence="5">
    <location>
        <begin position="35"/>
        <end position="53"/>
    </location>
</feature>
<comment type="subcellular location">
    <subcellularLocation>
        <location evidence="1">Membrane</location>
        <topology evidence="1">Multi-pass membrane protein</topology>
    </subcellularLocation>
</comment>
<evidence type="ECO:0000256" key="2">
    <source>
        <dbReference type="ARBA" id="ARBA00022692"/>
    </source>
</evidence>
<gene>
    <name evidence="6" type="ORF">BET99_04765</name>
</gene>
<evidence type="ECO:0000256" key="5">
    <source>
        <dbReference type="SAM" id="Phobius"/>
    </source>
</evidence>
<dbReference type="Pfam" id="PF04193">
    <property type="entry name" value="PQ-loop"/>
    <property type="match status" value="1"/>
</dbReference>
<evidence type="ECO:0000256" key="4">
    <source>
        <dbReference type="ARBA" id="ARBA00023136"/>
    </source>
</evidence>
<reference evidence="6 7" key="1">
    <citation type="submission" date="2016-08" db="EMBL/GenBank/DDBJ databases">
        <title>New Insights into Marine Group III Euryarchaeota, from dark to light.</title>
        <authorList>
            <person name="Haro-Moreno J.M."/>
            <person name="Rodriguez-Valera F."/>
            <person name="Lopez-Garcia P."/>
            <person name="Moreira D."/>
            <person name="Martin-Cuadrado A.B."/>
        </authorList>
    </citation>
    <scope>NUCLEOTIDE SEQUENCE [LARGE SCALE GENOMIC DNA]</scope>
    <source>
        <strain evidence="6">CG-Epi2</strain>
    </source>
</reference>
<dbReference type="GO" id="GO:0016020">
    <property type="term" value="C:membrane"/>
    <property type="evidence" value="ECO:0007669"/>
    <property type="project" value="InterPro"/>
</dbReference>
<dbReference type="Gene3D" id="1.20.1280.290">
    <property type="match status" value="1"/>
</dbReference>
<dbReference type="Proteomes" id="UP000183615">
    <property type="component" value="Unassembled WGS sequence"/>
</dbReference>
<dbReference type="EMBL" id="MIYZ01000018">
    <property type="protein sequence ID" value="OIR22310.1"/>
    <property type="molecule type" value="Genomic_DNA"/>
</dbReference>
<evidence type="ECO:0000256" key="1">
    <source>
        <dbReference type="ARBA" id="ARBA00004141"/>
    </source>
</evidence>
<organism evidence="6 7">
    <name type="scientific">Marine Group III euryarchaeote CG-Epi2</name>
    <dbReference type="NCBI Taxonomy" id="1888996"/>
    <lineage>
        <taxon>Archaea</taxon>
        <taxon>Methanobacteriati</taxon>
        <taxon>Thermoplasmatota</taxon>
        <taxon>Thermoplasmata</taxon>
        <taxon>Candidatus Thermoprofundales</taxon>
    </lineage>
</organism>
<evidence type="ECO:0000313" key="7">
    <source>
        <dbReference type="Proteomes" id="UP000183615"/>
    </source>
</evidence>
<dbReference type="AlphaFoldDB" id="A0A1J5UDC6"/>
<dbReference type="InterPro" id="IPR006603">
    <property type="entry name" value="PQ-loop_rpt"/>
</dbReference>
<sequence length="87" mass="9391">MEQVEIIGLIAGVIGVLGWYPQVKRIWIDKKADGVSVPSFAAIAISLLLWLTYGIIKNSIAIVIANILALIVIIAIAFGAYRLQSVN</sequence>
<keyword evidence="2 5" id="KW-0812">Transmembrane</keyword>
<evidence type="ECO:0000313" key="6">
    <source>
        <dbReference type="EMBL" id="OIR22310.1"/>
    </source>
</evidence>
<proteinExistence type="predicted"/>